<evidence type="ECO:0000313" key="6">
    <source>
        <dbReference type="EMBL" id="KAF2902307.1"/>
    </source>
</evidence>
<dbReference type="GO" id="GO:0051015">
    <property type="term" value="F:actin filament binding"/>
    <property type="evidence" value="ECO:0007669"/>
    <property type="project" value="InterPro"/>
</dbReference>
<dbReference type="SUPFAM" id="SSF47050">
    <property type="entry name" value="VHP, Villin headpiece domain"/>
    <property type="match status" value="1"/>
</dbReference>
<keyword evidence="3" id="KW-0677">Repeat</keyword>
<dbReference type="GO" id="GO:0005737">
    <property type="term" value="C:cytoplasm"/>
    <property type="evidence" value="ECO:0007669"/>
    <property type="project" value="TreeGrafter"/>
</dbReference>
<evidence type="ECO:0000256" key="2">
    <source>
        <dbReference type="ARBA" id="ARBA00022467"/>
    </source>
</evidence>
<dbReference type="PANTHER" id="PTHR11977:SF137">
    <property type="entry name" value="VILLIN-LIKE PROTEIN QUAIL"/>
    <property type="match status" value="1"/>
</dbReference>
<dbReference type="CDD" id="cd11292">
    <property type="entry name" value="gelsolin_S3_like"/>
    <property type="match status" value="1"/>
</dbReference>
<dbReference type="InterPro" id="IPR036180">
    <property type="entry name" value="Gelsolin-like_dom_sf"/>
</dbReference>
<dbReference type="InterPro" id="IPR029006">
    <property type="entry name" value="ADF-H/Gelsolin-like_dom_sf"/>
</dbReference>
<dbReference type="InterPro" id="IPR003128">
    <property type="entry name" value="Villin_headpiece"/>
</dbReference>
<dbReference type="CDD" id="cd11291">
    <property type="entry name" value="gelsolin_S6_like"/>
    <property type="match status" value="1"/>
</dbReference>
<dbReference type="InterPro" id="IPR007122">
    <property type="entry name" value="Villin/Gelsolin"/>
</dbReference>
<dbReference type="PROSITE" id="PS51089">
    <property type="entry name" value="HP"/>
    <property type="match status" value="1"/>
</dbReference>
<dbReference type="OrthoDB" id="6375767at2759"/>
<proteinExistence type="inferred from homology"/>
<evidence type="ECO:0000256" key="1">
    <source>
        <dbReference type="ARBA" id="ARBA00008418"/>
    </source>
</evidence>
<accession>A0A8K0GHW7</accession>
<organism evidence="6 7">
    <name type="scientific">Ignelater luminosus</name>
    <name type="common">Cucubano</name>
    <name type="synonym">Pyrophorus luminosus</name>
    <dbReference type="NCBI Taxonomy" id="2038154"/>
    <lineage>
        <taxon>Eukaryota</taxon>
        <taxon>Metazoa</taxon>
        <taxon>Ecdysozoa</taxon>
        <taxon>Arthropoda</taxon>
        <taxon>Hexapoda</taxon>
        <taxon>Insecta</taxon>
        <taxon>Pterygota</taxon>
        <taxon>Neoptera</taxon>
        <taxon>Endopterygota</taxon>
        <taxon>Coleoptera</taxon>
        <taxon>Polyphaga</taxon>
        <taxon>Elateriformia</taxon>
        <taxon>Elateroidea</taxon>
        <taxon>Elateridae</taxon>
        <taxon>Agrypninae</taxon>
        <taxon>Pyrophorini</taxon>
        <taxon>Ignelater</taxon>
    </lineage>
</organism>
<dbReference type="GO" id="GO:0015629">
    <property type="term" value="C:actin cytoskeleton"/>
    <property type="evidence" value="ECO:0007669"/>
    <property type="project" value="TreeGrafter"/>
</dbReference>
<evidence type="ECO:0000259" key="5">
    <source>
        <dbReference type="PROSITE" id="PS51089"/>
    </source>
</evidence>
<dbReference type="SMART" id="SM00262">
    <property type="entry name" value="GEL"/>
    <property type="match status" value="6"/>
</dbReference>
<dbReference type="AlphaFoldDB" id="A0A8K0GHW7"/>
<dbReference type="Pfam" id="PF00626">
    <property type="entry name" value="Gelsolin"/>
    <property type="match status" value="5"/>
</dbReference>
<dbReference type="Gene3D" id="1.10.950.10">
    <property type="entry name" value="Villin headpiece domain"/>
    <property type="match status" value="1"/>
</dbReference>
<reference evidence="6" key="1">
    <citation type="submission" date="2019-08" db="EMBL/GenBank/DDBJ databases">
        <title>The genome of the North American firefly Photinus pyralis.</title>
        <authorList>
            <consortium name="Photinus pyralis genome working group"/>
            <person name="Fallon T.R."/>
            <person name="Sander Lower S.E."/>
            <person name="Weng J.-K."/>
        </authorList>
    </citation>
    <scope>NUCLEOTIDE SEQUENCE</scope>
    <source>
        <strain evidence="6">TRF0915ILg1</strain>
        <tissue evidence="6">Whole body</tissue>
    </source>
</reference>
<dbReference type="Proteomes" id="UP000801492">
    <property type="component" value="Unassembled WGS sequence"/>
</dbReference>
<protein>
    <recommendedName>
        <fullName evidence="5">HP domain-containing protein</fullName>
    </recommendedName>
</protein>
<feature type="domain" description="HP" evidence="5">
    <location>
        <begin position="786"/>
        <end position="851"/>
    </location>
</feature>
<gene>
    <name evidence="6" type="ORF">ILUMI_03887</name>
</gene>
<dbReference type="InterPro" id="IPR007123">
    <property type="entry name" value="Gelsolin-like_dom"/>
</dbReference>
<keyword evidence="7" id="KW-1185">Reference proteome</keyword>
<dbReference type="FunFam" id="3.40.20.10:FF:000001">
    <property type="entry name" value="Gelsolin"/>
    <property type="match status" value="1"/>
</dbReference>
<dbReference type="Gene3D" id="3.40.20.10">
    <property type="entry name" value="Severin"/>
    <property type="match status" value="6"/>
</dbReference>
<comment type="similarity">
    <text evidence="1">Belongs to the villin/gelsolin family.</text>
</comment>
<dbReference type="EMBL" id="VTPC01001342">
    <property type="protein sequence ID" value="KAF2902307.1"/>
    <property type="molecule type" value="Genomic_DNA"/>
</dbReference>
<dbReference type="SMART" id="SM00153">
    <property type="entry name" value="VHP"/>
    <property type="match status" value="1"/>
</dbReference>
<sequence length="851" mass="96670">MQVFELHHLDYDEGYANGSTHSAVDGAFRNVQKNTTAFLIWRIENMTVIPLPKDQYGTFYTNDSYIIYAASQYGLPSGTDSVSREIRAGSLEYHIHFWLGSASTPDKSGVAAYKTVELDGHLGGIATQHRETQGNESARFKSYFKNGFRVLKGGTDSGFKSATKTFEIRLYKVKGRRTPIITQEESVSWNFFNSGDVFLVLTPKIIFVWIGRAANGVEKLHAAKAALVLKSENNIPNITFVDDGYEKTLNEDDKKEFNKYLPLEKRMVYPPDHSGDDGDKEKQFRSSIRLYRCSDNSGKYRVTEIKTGPIFQTDLNPEDVYILDNGSNGIWVWVGKKASDKERTESLRNARGFVKKKNYPNNTRVTRVVDGAEPMEFKVLFASWKDKDEAKGVGKTYTVGKVAKVAVAKFDAITMHERPALAAESQLVDDGTGDLKIWKIIKSNVVEVLKPKHGIFYSGDCYLILYTYEAPSQKNIIYYWLGSQSTPEDAGWTTLKVMEMNLELGGTAMQVRVVQGHEPPHFLQLFKGKMVIFRGKAAEYEELGKNSKGPSHYLLQICGSSTYTAKAVHVQCKASSLNSNYCYVLKKNKHYYIWCGSYSTGDQREMAKGFIGKDFNILMEGKETPEFWEDIGGQGTYTTAKNTDENGTVRPARLFQCSTASGEFKVEEIMNFTQTDLIPEDVMLLDAYNTIFIWLGNLSTKEERRLTLETAKNYLQNDPAGRDAHIPITEIKQGCEPPSFTGFFTNWSNSFWSTHKPFEEFRNEIEGTNTTINTKERIVYTEDSNFDQYIKYPINILTASSDKLPNKVDPLRKELHLTHDDFVSLFKMNYAEFENLPKWKQQEMKKKVGLF</sequence>
<dbReference type="CDD" id="cd11288">
    <property type="entry name" value="gelsolin_S5_like"/>
    <property type="match status" value="1"/>
</dbReference>
<keyword evidence="2" id="KW-0117">Actin capping</keyword>
<comment type="caution">
    <text evidence="6">The sequence shown here is derived from an EMBL/GenBank/DDBJ whole genome shotgun (WGS) entry which is preliminary data.</text>
</comment>
<dbReference type="SUPFAM" id="SSF82754">
    <property type="entry name" value="C-terminal, gelsolin-like domain of Sec23/24"/>
    <property type="match status" value="1"/>
</dbReference>
<evidence type="ECO:0000256" key="3">
    <source>
        <dbReference type="ARBA" id="ARBA00022737"/>
    </source>
</evidence>
<dbReference type="CDD" id="cd11290">
    <property type="entry name" value="gelsolin_S1_like"/>
    <property type="match status" value="1"/>
</dbReference>
<name>A0A8K0GHW7_IGNLU</name>
<dbReference type="PANTHER" id="PTHR11977">
    <property type="entry name" value="VILLIN"/>
    <property type="match status" value="1"/>
</dbReference>
<keyword evidence="4" id="KW-0009">Actin-binding</keyword>
<evidence type="ECO:0000313" key="7">
    <source>
        <dbReference type="Proteomes" id="UP000801492"/>
    </source>
</evidence>
<dbReference type="FunFam" id="3.40.20.10:FF:000005">
    <property type="entry name" value="Gelsolin"/>
    <property type="match status" value="1"/>
</dbReference>
<dbReference type="GO" id="GO:0008154">
    <property type="term" value="P:actin polymerization or depolymerization"/>
    <property type="evidence" value="ECO:0007669"/>
    <property type="project" value="TreeGrafter"/>
</dbReference>
<dbReference type="SUPFAM" id="SSF55753">
    <property type="entry name" value="Actin depolymerizing proteins"/>
    <property type="match status" value="5"/>
</dbReference>
<dbReference type="GO" id="GO:0051693">
    <property type="term" value="P:actin filament capping"/>
    <property type="evidence" value="ECO:0007669"/>
    <property type="project" value="UniProtKB-KW"/>
</dbReference>
<dbReference type="PRINTS" id="PR00597">
    <property type="entry name" value="GELSOLIN"/>
</dbReference>
<evidence type="ECO:0000256" key="4">
    <source>
        <dbReference type="ARBA" id="ARBA00023203"/>
    </source>
</evidence>
<dbReference type="Pfam" id="PF02209">
    <property type="entry name" value="VHP"/>
    <property type="match status" value="1"/>
</dbReference>
<dbReference type="InterPro" id="IPR036886">
    <property type="entry name" value="Villin_headpiece_dom_sf"/>
</dbReference>
<dbReference type="CDD" id="cd11293">
    <property type="entry name" value="gelsolin_S4_like"/>
    <property type="match status" value="1"/>
</dbReference>